<sequence length="128" mass="14076">MAAVPEKQTLISNSYLLERVTNTRENFALSILGNLLTDGPNSPFYQSLLESGIGPDYSPGTGYDGSLKQSIFSVGLREIAEKDIGLVKEVIESTFDNVIKNGFPEERIKSVLHNVELSTKHRTSNFGI</sequence>
<organism evidence="2 3">
    <name type="scientific">Stegodyphus mimosarum</name>
    <name type="common">African social velvet spider</name>
    <dbReference type="NCBI Taxonomy" id="407821"/>
    <lineage>
        <taxon>Eukaryota</taxon>
        <taxon>Metazoa</taxon>
        <taxon>Ecdysozoa</taxon>
        <taxon>Arthropoda</taxon>
        <taxon>Chelicerata</taxon>
        <taxon>Arachnida</taxon>
        <taxon>Araneae</taxon>
        <taxon>Araneomorphae</taxon>
        <taxon>Entelegynae</taxon>
        <taxon>Eresoidea</taxon>
        <taxon>Eresidae</taxon>
        <taxon>Stegodyphus</taxon>
    </lineage>
</organism>
<keyword evidence="2" id="KW-0378">Hydrolase</keyword>
<dbReference type="Pfam" id="PF05193">
    <property type="entry name" value="Peptidase_M16_C"/>
    <property type="match status" value="1"/>
</dbReference>
<dbReference type="OMA" id="TNTRENF"/>
<dbReference type="EMBL" id="KK112145">
    <property type="protein sequence ID" value="KFM56848.1"/>
    <property type="molecule type" value="Genomic_DNA"/>
</dbReference>
<dbReference type="Proteomes" id="UP000054359">
    <property type="component" value="Unassembled WGS sequence"/>
</dbReference>
<evidence type="ECO:0000313" key="2">
    <source>
        <dbReference type="EMBL" id="KFM56848.1"/>
    </source>
</evidence>
<gene>
    <name evidence="2" type="ORF">X975_24550</name>
</gene>
<dbReference type="STRING" id="407821.A0A087SVF9"/>
<dbReference type="GO" id="GO:0046872">
    <property type="term" value="F:metal ion binding"/>
    <property type="evidence" value="ECO:0007669"/>
    <property type="project" value="InterPro"/>
</dbReference>
<dbReference type="GO" id="GO:0005759">
    <property type="term" value="C:mitochondrial matrix"/>
    <property type="evidence" value="ECO:0007669"/>
    <property type="project" value="TreeGrafter"/>
</dbReference>
<name>A0A087SVF9_STEMI</name>
<dbReference type="PANTHER" id="PTHR43016">
    <property type="entry name" value="PRESEQUENCE PROTEASE"/>
    <property type="match status" value="1"/>
</dbReference>
<dbReference type="InterPro" id="IPR007863">
    <property type="entry name" value="Peptidase_M16_C"/>
</dbReference>
<accession>A0A087SVF9</accession>
<proteinExistence type="predicted"/>
<dbReference type="OrthoDB" id="6418845at2759"/>
<reference evidence="2 3" key="1">
    <citation type="submission" date="2013-11" db="EMBL/GenBank/DDBJ databases">
        <title>Genome sequencing of Stegodyphus mimosarum.</title>
        <authorList>
            <person name="Bechsgaard J."/>
        </authorList>
    </citation>
    <scope>NUCLEOTIDE SEQUENCE [LARGE SCALE GENOMIC DNA]</scope>
</reference>
<keyword evidence="2" id="KW-0645">Protease</keyword>
<dbReference type="SUPFAM" id="SSF63411">
    <property type="entry name" value="LuxS/MPP-like metallohydrolase"/>
    <property type="match status" value="1"/>
</dbReference>
<dbReference type="Gene3D" id="3.30.830.10">
    <property type="entry name" value="Metalloenzyme, LuxS/M16 peptidase-like"/>
    <property type="match status" value="1"/>
</dbReference>
<dbReference type="PANTHER" id="PTHR43016:SF13">
    <property type="entry name" value="PRESEQUENCE PROTEASE, MITOCHONDRIAL"/>
    <property type="match status" value="1"/>
</dbReference>
<evidence type="ECO:0000313" key="3">
    <source>
        <dbReference type="Proteomes" id="UP000054359"/>
    </source>
</evidence>
<dbReference type="GO" id="GO:0016485">
    <property type="term" value="P:protein processing"/>
    <property type="evidence" value="ECO:0007669"/>
    <property type="project" value="TreeGrafter"/>
</dbReference>
<protein>
    <submittedName>
        <fullName evidence="2">Presequence protease, mitochondrial</fullName>
    </submittedName>
</protein>
<feature type="domain" description="Peptidase M16 C-terminal" evidence="1">
    <location>
        <begin position="6"/>
        <end position="112"/>
    </location>
</feature>
<evidence type="ECO:0000259" key="1">
    <source>
        <dbReference type="Pfam" id="PF05193"/>
    </source>
</evidence>
<dbReference type="GO" id="GO:0004222">
    <property type="term" value="F:metalloendopeptidase activity"/>
    <property type="evidence" value="ECO:0007669"/>
    <property type="project" value="TreeGrafter"/>
</dbReference>
<dbReference type="InterPro" id="IPR011249">
    <property type="entry name" value="Metalloenz_LuxS/M16"/>
</dbReference>
<dbReference type="AlphaFoldDB" id="A0A087SVF9"/>
<feature type="non-terminal residue" evidence="2">
    <location>
        <position position="128"/>
    </location>
</feature>
<keyword evidence="3" id="KW-1185">Reference proteome</keyword>